<proteinExistence type="predicted"/>
<evidence type="ECO:0000313" key="2">
    <source>
        <dbReference type="Proteomes" id="UP000605986"/>
    </source>
</evidence>
<protein>
    <submittedName>
        <fullName evidence="1">Uncharacterized protein</fullName>
    </submittedName>
</protein>
<evidence type="ECO:0000313" key="1">
    <source>
        <dbReference type="EMBL" id="KAF4452507.1"/>
    </source>
</evidence>
<dbReference type="Proteomes" id="UP000605986">
    <property type="component" value="Unassembled WGS sequence"/>
</dbReference>
<dbReference type="EMBL" id="JAADJG010000184">
    <property type="protein sequence ID" value="KAF4452507.1"/>
    <property type="molecule type" value="Genomic_DNA"/>
</dbReference>
<dbReference type="AlphaFoldDB" id="A0A8H4P970"/>
<accession>A0A8H4P970</accession>
<name>A0A8H4P970_9HYPO</name>
<reference evidence="1" key="1">
    <citation type="submission" date="2020-01" db="EMBL/GenBank/DDBJ databases">
        <title>Identification and distribution of gene clusters putatively required for synthesis of sphingolipid metabolism inhibitors in phylogenetically diverse species of the filamentous fungus Fusarium.</title>
        <authorList>
            <person name="Kim H.-S."/>
            <person name="Busman M."/>
            <person name="Brown D.W."/>
            <person name="Divon H."/>
            <person name="Uhlig S."/>
            <person name="Proctor R.H."/>
        </authorList>
    </citation>
    <scope>NUCLEOTIDE SEQUENCE</scope>
    <source>
        <strain evidence="1">NRRL 53441</strain>
    </source>
</reference>
<dbReference type="OrthoDB" id="426293at2759"/>
<comment type="caution">
    <text evidence="1">The sequence shown here is derived from an EMBL/GenBank/DDBJ whole genome shotgun (WGS) entry which is preliminary data.</text>
</comment>
<gene>
    <name evidence="1" type="ORF">F53441_4668</name>
</gene>
<organism evidence="1 2">
    <name type="scientific">Fusarium austroafricanum</name>
    <dbReference type="NCBI Taxonomy" id="2364996"/>
    <lineage>
        <taxon>Eukaryota</taxon>
        <taxon>Fungi</taxon>
        <taxon>Dikarya</taxon>
        <taxon>Ascomycota</taxon>
        <taxon>Pezizomycotina</taxon>
        <taxon>Sordariomycetes</taxon>
        <taxon>Hypocreomycetidae</taxon>
        <taxon>Hypocreales</taxon>
        <taxon>Nectriaceae</taxon>
        <taxon>Fusarium</taxon>
        <taxon>Fusarium concolor species complex</taxon>
    </lineage>
</organism>
<keyword evidence="2" id="KW-1185">Reference proteome</keyword>
<sequence length="179" mass="20203">MKYDDWDLVFNASTVSSASGHLDDCLSTGEDSLTPTQFYQMMIGYLTWSLSQDDKAPKQSAQVPGYAQRASDEWASMASYSKDAGDFTLRSLEIMEDMLRYDQDLIYNEKGYFGLTNGGEAEKGMLIAKIDDANDLRLLKKGEGGGEYYEYVDRVFLNFLPSQVKAIQDEATVQYLELR</sequence>